<keyword evidence="3" id="KW-1185">Reference proteome</keyword>
<proteinExistence type="predicted"/>
<organism evidence="2 3">
    <name type="scientific">Noviherbaspirillum saxi</name>
    <dbReference type="NCBI Taxonomy" id="2320863"/>
    <lineage>
        <taxon>Bacteria</taxon>
        <taxon>Pseudomonadati</taxon>
        <taxon>Pseudomonadota</taxon>
        <taxon>Betaproteobacteria</taxon>
        <taxon>Burkholderiales</taxon>
        <taxon>Oxalobacteraceae</taxon>
        <taxon>Noviherbaspirillum</taxon>
    </lineage>
</organism>
<dbReference type="InterPro" id="IPR000073">
    <property type="entry name" value="AB_hydrolase_1"/>
</dbReference>
<dbReference type="Gene3D" id="3.40.50.1820">
    <property type="entry name" value="alpha/beta hydrolase"/>
    <property type="match status" value="1"/>
</dbReference>
<evidence type="ECO:0000259" key="1">
    <source>
        <dbReference type="Pfam" id="PF00561"/>
    </source>
</evidence>
<dbReference type="SUPFAM" id="SSF53474">
    <property type="entry name" value="alpha/beta-Hydrolases"/>
    <property type="match status" value="1"/>
</dbReference>
<dbReference type="AlphaFoldDB" id="A0A3A3FKP6"/>
<dbReference type="PANTHER" id="PTHR43798">
    <property type="entry name" value="MONOACYLGLYCEROL LIPASE"/>
    <property type="match status" value="1"/>
</dbReference>
<dbReference type="PRINTS" id="PR00111">
    <property type="entry name" value="ABHYDROLASE"/>
</dbReference>
<keyword evidence="2" id="KW-0378">Hydrolase</keyword>
<dbReference type="Proteomes" id="UP000265955">
    <property type="component" value="Unassembled WGS sequence"/>
</dbReference>
<dbReference type="OrthoDB" id="9793083at2"/>
<feature type="domain" description="AB hydrolase-1" evidence="1">
    <location>
        <begin position="18"/>
        <end position="245"/>
    </location>
</feature>
<comment type="caution">
    <text evidence="2">The sequence shown here is derived from an EMBL/GenBank/DDBJ whole genome shotgun (WGS) entry which is preliminary data.</text>
</comment>
<dbReference type="InterPro" id="IPR050266">
    <property type="entry name" value="AB_hydrolase_sf"/>
</dbReference>
<dbReference type="EMBL" id="QYUO01000002">
    <property type="protein sequence ID" value="RJF95764.1"/>
    <property type="molecule type" value="Genomic_DNA"/>
</dbReference>
<dbReference type="Pfam" id="PF00561">
    <property type="entry name" value="Abhydrolase_1"/>
    <property type="match status" value="1"/>
</dbReference>
<accession>A0A3A3FKP6</accession>
<sequence length="260" mass="28837">MQALPSLNYTLIDQPDRPWVTFIPGIGNDATFWQSQADALAHDFRILMFDPWGHGSSPPPPPECGFDDIWHGVVQLWDQLGIERSSVVGLGFGGSLGLRFAIDLPSRVDRVIACCCRPRQPDERRGFWRARQAAASAQGMEVLADATVDRWLSTEFRKQHPEVDKQLRDMMKRTTLEGYLAAVGAFIEMDFTSRLPELTAPTLLLAAEHDHGGGPVPAMREMAEQIPHATLNVIPGSGHICNHEAPDIVNTLIHDFLSKP</sequence>
<evidence type="ECO:0000313" key="2">
    <source>
        <dbReference type="EMBL" id="RJF95764.1"/>
    </source>
</evidence>
<dbReference type="GO" id="GO:0016787">
    <property type="term" value="F:hydrolase activity"/>
    <property type="evidence" value="ECO:0007669"/>
    <property type="project" value="UniProtKB-KW"/>
</dbReference>
<name>A0A3A3FKP6_9BURK</name>
<dbReference type="InterPro" id="IPR029058">
    <property type="entry name" value="AB_hydrolase_fold"/>
</dbReference>
<gene>
    <name evidence="2" type="ORF">D3871_20520</name>
</gene>
<reference evidence="3" key="1">
    <citation type="submission" date="2018-09" db="EMBL/GenBank/DDBJ databases">
        <authorList>
            <person name="Zhu H."/>
        </authorList>
    </citation>
    <scope>NUCLEOTIDE SEQUENCE [LARGE SCALE GENOMIC DNA]</scope>
    <source>
        <strain evidence="3">K1R23-30</strain>
    </source>
</reference>
<evidence type="ECO:0000313" key="3">
    <source>
        <dbReference type="Proteomes" id="UP000265955"/>
    </source>
</evidence>
<protein>
    <submittedName>
        <fullName evidence="2">Alpha/beta fold hydrolase</fullName>
    </submittedName>
</protein>